<dbReference type="Proteomes" id="UP000014977">
    <property type="component" value="Unassembled WGS sequence"/>
</dbReference>
<comment type="subcellular location">
    <subcellularLocation>
        <location evidence="1 9">Cell membrane</location>
        <topology evidence="1 9">Multi-pass membrane protein</topology>
    </subcellularLocation>
</comment>
<dbReference type="CDD" id="cd06261">
    <property type="entry name" value="TM_PBP2"/>
    <property type="match status" value="1"/>
</dbReference>
<dbReference type="GO" id="GO:0005886">
    <property type="term" value="C:plasma membrane"/>
    <property type="evidence" value="ECO:0007669"/>
    <property type="project" value="UniProtKB-SubCell"/>
</dbReference>
<feature type="transmembrane region" description="Helical" evidence="9">
    <location>
        <begin position="289"/>
        <end position="309"/>
    </location>
</feature>
<dbReference type="GO" id="GO:0035435">
    <property type="term" value="P:phosphate ion transmembrane transport"/>
    <property type="evidence" value="ECO:0007669"/>
    <property type="project" value="InterPro"/>
</dbReference>
<evidence type="ECO:0000256" key="7">
    <source>
        <dbReference type="ARBA" id="ARBA00022989"/>
    </source>
</evidence>
<keyword evidence="6 9" id="KW-0812">Transmembrane</keyword>
<feature type="transmembrane region" description="Helical" evidence="9">
    <location>
        <begin position="213"/>
        <end position="235"/>
    </location>
</feature>
<gene>
    <name evidence="11" type="ORF">dsmv_2149</name>
</gene>
<dbReference type="STRING" id="897.B2D07_06330"/>
<organism evidence="11 12">
    <name type="scientific">Desulfococcus multivorans DSM 2059</name>
    <dbReference type="NCBI Taxonomy" id="1121405"/>
    <lineage>
        <taxon>Bacteria</taxon>
        <taxon>Pseudomonadati</taxon>
        <taxon>Thermodesulfobacteriota</taxon>
        <taxon>Desulfobacteria</taxon>
        <taxon>Desulfobacterales</taxon>
        <taxon>Desulfococcaceae</taxon>
        <taxon>Desulfococcus</taxon>
    </lineage>
</organism>
<keyword evidence="5 9" id="KW-1003">Cell membrane</keyword>
<dbReference type="InterPro" id="IPR005672">
    <property type="entry name" value="Phosphate_PstA"/>
</dbReference>
<keyword evidence="8 9" id="KW-0472">Membrane</keyword>
<evidence type="ECO:0000256" key="8">
    <source>
        <dbReference type="ARBA" id="ARBA00023136"/>
    </source>
</evidence>
<evidence type="ECO:0000256" key="3">
    <source>
        <dbReference type="ARBA" id="ARBA00016864"/>
    </source>
</evidence>
<dbReference type="PROSITE" id="PS50928">
    <property type="entry name" value="ABC_TM1"/>
    <property type="match status" value="1"/>
</dbReference>
<dbReference type="Gene3D" id="1.10.3720.10">
    <property type="entry name" value="MetI-like"/>
    <property type="match status" value="1"/>
</dbReference>
<feature type="domain" description="ABC transmembrane type-1" evidence="10">
    <location>
        <begin position="98"/>
        <end position="306"/>
    </location>
</feature>
<dbReference type="AlphaFoldDB" id="S7VA65"/>
<dbReference type="EMBL" id="ATHJ01000076">
    <property type="protein sequence ID" value="EPR41368.1"/>
    <property type="molecule type" value="Genomic_DNA"/>
</dbReference>
<evidence type="ECO:0000256" key="2">
    <source>
        <dbReference type="ARBA" id="ARBA00007069"/>
    </source>
</evidence>
<comment type="similarity">
    <text evidence="2 9">Belongs to the binding-protein-dependent transport system permease family. CysTW subfamily.</text>
</comment>
<accession>S7VA65</accession>
<feature type="transmembrane region" description="Helical" evidence="9">
    <location>
        <begin position="169"/>
        <end position="192"/>
    </location>
</feature>
<keyword evidence="7 9" id="KW-1133">Transmembrane helix</keyword>
<evidence type="ECO:0000259" key="10">
    <source>
        <dbReference type="PROSITE" id="PS50928"/>
    </source>
</evidence>
<evidence type="ECO:0000313" key="11">
    <source>
        <dbReference type="EMBL" id="EPR41368.1"/>
    </source>
</evidence>
<evidence type="ECO:0000256" key="9">
    <source>
        <dbReference type="RuleBase" id="RU363043"/>
    </source>
</evidence>
<dbReference type="InterPro" id="IPR035906">
    <property type="entry name" value="MetI-like_sf"/>
</dbReference>
<dbReference type="PATRIC" id="fig|1121405.3.peg.1688"/>
<dbReference type="PANTHER" id="PTHR43470:SF3">
    <property type="entry name" value="PHOSPHATE TRANSPORT SYSTEM PERMEASE PROTEIN PSTA-RELATED"/>
    <property type="match status" value="1"/>
</dbReference>
<dbReference type="OrthoDB" id="9807065at2"/>
<feature type="transmembrane region" description="Helical" evidence="9">
    <location>
        <begin position="45"/>
        <end position="69"/>
    </location>
</feature>
<reference evidence="11 12" key="1">
    <citation type="journal article" date="2013" name="Genome Announc.">
        <title>Draft genome sequences for three mercury-methylating, sulfate-reducing bacteria.</title>
        <authorList>
            <person name="Brown S.D."/>
            <person name="Hurt R.A.Jr."/>
            <person name="Gilmour C.C."/>
            <person name="Elias D.A."/>
        </authorList>
    </citation>
    <scope>NUCLEOTIDE SEQUENCE [LARGE SCALE GENOMIC DNA]</scope>
    <source>
        <strain evidence="11 12">DSM 2059</strain>
    </source>
</reference>
<comment type="caution">
    <text evidence="11">The sequence shown here is derived from an EMBL/GenBank/DDBJ whole genome shotgun (WGS) entry which is preliminary data.</text>
</comment>
<sequence length="318" mass="34584">MDITKDQYVEEKPRVLKSAPKHRKISLIQEAFEIRHRRRKLIERLLFTCFRGAAVLNGLALAVIVFFMLKNGISAVTWEFLTDVPRDAMTRGGILPCIVGTILLGLGAIIIALPVGVASAIYLSEYAKQGPVLRAIRLGINNLAGVPSVIFGLFGLAFFVTWLKMGVSLAAGCLTLAAMSLPVIIGSTEEALKSVPDTYREASLGLGATKWQTICRVVLPASLPGILTGAILGLSRAAGETAPIMFTAAVFYTPDLPESIFDEIMALPYHIYVLATAGTHIEETRHLQYGTALVLIALVLGMNMVAILWRSRLRRKLK</sequence>
<evidence type="ECO:0000256" key="6">
    <source>
        <dbReference type="ARBA" id="ARBA00022692"/>
    </source>
</evidence>
<feature type="transmembrane region" description="Helical" evidence="9">
    <location>
        <begin position="93"/>
        <end position="123"/>
    </location>
</feature>
<protein>
    <recommendedName>
        <fullName evidence="3 9">Phosphate transport system permease protein PstA</fullName>
    </recommendedName>
</protein>
<dbReference type="PANTHER" id="PTHR43470">
    <property type="entry name" value="PHOSPHATE TRANSPORT SYSTEM PERMEASE PROTEIN PSTA-RELATED"/>
    <property type="match status" value="1"/>
</dbReference>
<dbReference type="GO" id="GO:0005315">
    <property type="term" value="F:phosphate transmembrane transporter activity"/>
    <property type="evidence" value="ECO:0007669"/>
    <property type="project" value="InterPro"/>
</dbReference>
<keyword evidence="4" id="KW-0813">Transport</keyword>
<dbReference type="eggNOG" id="COG0581">
    <property type="taxonomic scope" value="Bacteria"/>
</dbReference>
<evidence type="ECO:0000256" key="1">
    <source>
        <dbReference type="ARBA" id="ARBA00004651"/>
    </source>
</evidence>
<keyword evidence="12" id="KW-1185">Reference proteome</keyword>
<feature type="transmembrane region" description="Helical" evidence="9">
    <location>
        <begin position="143"/>
        <end position="163"/>
    </location>
</feature>
<proteinExistence type="inferred from homology"/>
<dbReference type="InterPro" id="IPR000515">
    <property type="entry name" value="MetI-like"/>
</dbReference>
<evidence type="ECO:0000256" key="4">
    <source>
        <dbReference type="ARBA" id="ARBA00022448"/>
    </source>
</evidence>
<dbReference type="NCBIfam" id="TIGR00974">
    <property type="entry name" value="3a0107s02c"/>
    <property type="match status" value="1"/>
</dbReference>
<evidence type="ECO:0000256" key="5">
    <source>
        <dbReference type="ARBA" id="ARBA00022475"/>
    </source>
</evidence>
<name>S7VA65_DESML</name>
<dbReference type="Pfam" id="PF00528">
    <property type="entry name" value="BPD_transp_1"/>
    <property type="match status" value="1"/>
</dbReference>
<dbReference type="SUPFAM" id="SSF161098">
    <property type="entry name" value="MetI-like"/>
    <property type="match status" value="1"/>
</dbReference>
<evidence type="ECO:0000313" key="12">
    <source>
        <dbReference type="Proteomes" id="UP000014977"/>
    </source>
</evidence>